<dbReference type="AlphaFoldDB" id="A0ABC9XLT8"/>
<dbReference type="SUPFAM" id="SSF53187">
    <property type="entry name" value="Zn-dependent exopeptidases"/>
    <property type="match status" value="1"/>
</dbReference>
<evidence type="ECO:0000256" key="3">
    <source>
        <dbReference type="ARBA" id="ARBA00022801"/>
    </source>
</evidence>
<dbReference type="PANTHER" id="PTHR15162">
    <property type="entry name" value="ASPARTOACYLASE"/>
    <property type="match status" value="1"/>
</dbReference>
<evidence type="ECO:0000259" key="5">
    <source>
        <dbReference type="Pfam" id="PF24827"/>
    </source>
</evidence>
<sequence length="431" mass="48942">MSKWRPVLSGVHQGSVLRLVLFNIFVSDVDSGIRCTLSKFANNTKLCGAVNTLEGRDATQRDLDRLETWAHVNFMKFNKAKCKVLHMGRGNPKHNYRLGREWIESSPEEKDLGVWVDKKLNTSRKCAFAAQKANHVLGCIKRGLVWIAVVGSPEKFNPDSFGRLIMVIVAMESQEKSLESFPSCYQIRVKVYIQFPLTGSFWNYSSFLQFLELLKSMTSSSVVDKPPVRRVAVFGGTHGNELSGVFLVKHWQENGAEVQRTGMEVKPFLTNPRAVKKCTRYIDCDLNRVFDPDNLGRTVVEDIPHEVRRAQEINHIFGPKGSDDAYDLIFDLHNTTSNMGGTLILENSRDDFTIQMFHYIKDQDWQPLNNGDPLFLTLDGEVIAYKADCTVYPTFINEAAYYEKKQAFVKTVKVKLTATHIRSSVLDQNTS</sequence>
<comment type="cofactor">
    <cofactor evidence="1">
        <name>Zn(2+)</name>
        <dbReference type="ChEBI" id="CHEBI:29105"/>
    </cofactor>
</comment>
<keyword evidence="3" id="KW-0378">Hydrolase</keyword>
<gene>
    <name evidence="6" type="ORF">GRJ2_002265400</name>
</gene>
<keyword evidence="2" id="KW-0479">Metal-binding</keyword>
<dbReference type="InterPro" id="IPR055438">
    <property type="entry name" value="AstE_AspA_cat"/>
</dbReference>
<reference evidence="6 7" key="1">
    <citation type="submission" date="2024-06" db="EMBL/GenBank/DDBJ databases">
        <title>The draft genome of Grus japonensis, version 3.</title>
        <authorList>
            <person name="Nabeshima K."/>
            <person name="Suzuki S."/>
            <person name="Onuma M."/>
        </authorList>
    </citation>
    <scope>NUCLEOTIDE SEQUENCE [LARGE SCALE GENOMIC DNA]</scope>
    <source>
        <strain evidence="6 7">451A</strain>
    </source>
</reference>
<dbReference type="EMBL" id="BAAFJT010000019">
    <property type="protein sequence ID" value="GAB0198000.1"/>
    <property type="molecule type" value="Genomic_DNA"/>
</dbReference>
<dbReference type="GO" id="GO:0046872">
    <property type="term" value="F:metal ion binding"/>
    <property type="evidence" value="ECO:0007669"/>
    <property type="project" value="UniProtKB-KW"/>
</dbReference>
<evidence type="ECO:0000256" key="1">
    <source>
        <dbReference type="ARBA" id="ARBA00001947"/>
    </source>
</evidence>
<dbReference type="InterPro" id="IPR050178">
    <property type="entry name" value="AspA/AstE_fam"/>
</dbReference>
<dbReference type="Proteomes" id="UP001623348">
    <property type="component" value="Unassembled WGS sequence"/>
</dbReference>
<keyword evidence="7" id="KW-1185">Reference proteome</keyword>
<evidence type="ECO:0000256" key="4">
    <source>
        <dbReference type="ARBA" id="ARBA00022833"/>
    </source>
</evidence>
<evidence type="ECO:0000313" key="6">
    <source>
        <dbReference type="EMBL" id="GAB0198000.1"/>
    </source>
</evidence>
<evidence type="ECO:0000256" key="2">
    <source>
        <dbReference type="ARBA" id="ARBA00022723"/>
    </source>
</evidence>
<dbReference type="PANTHER" id="PTHR15162:SF9">
    <property type="entry name" value="ASPARTOACYLASE"/>
    <property type="match status" value="1"/>
</dbReference>
<protein>
    <submittedName>
        <fullName evidence="6">Aspartoacylase</fullName>
    </submittedName>
</protein>
<dbReference type="Pfam" id="PF24827">
    <property type="entry name" value="AstE_AspA_cat"/>
    <property type="match status" value="1"/>
</dbReference>
<keyword evidence="4" id="KW-0862">Zinc</keyword>
<name>A0ABC9XLT8_GRUJA</name>
<dbReference type="GO" id="GO:0016787">
    <property type="term" value="F:hydrolase activity"/>
    <property type="evidence" value="ECO:0007669"/>
    <property type="project" value="UniProtKB-KW"/>
</dbReference>
<dbReference type="Gene3D" id="3.40.630.10">
    <property type="entry name" value="Zn peptidases"/>
    <property type="match status" value="1"/>
</dbReference>
<organism evidence="6 7">
    <name type="scientific">Grus japonensis</name>
    <name type="common">Japanese crane</name>
    <name type="synonym">Red-crowned crane</name>
    <dbReference type="NCBI Taxonomy" id="30415"/>
    <lineage>
        <taxon>Eukaryota</taxon>
        <taxon>Metazoa</taxon>
        <taxon>Chordata</taxon>
        <taxon>Craniata</taxon>
        <taxon>Vertebrata</taxon>
        <taxon>Euteleostomi</taxon>
        <taxon>Archelosauria</taxon>
        <taxon>Archosauria</taxon>
        <taxon>Dinosauria</taxon>
        <taxon>Saurischia</taxon>
        <taxon>Theropoda</taxon>
        <taxon>Coelurosauria</taxon>
        <taxon>Aves</taxon>
        <taxon>Neognathae</taxon>
        <taxon>Neoaves</taxon>
        <taxon>Gruiformes</taxon>
        <taxon>Gruidae</taxon>
        <taxon>Grus</taxon>
    </lineage>
</organism>
<evidence type="ECO:0000313" key="7">
    <source>
        <dbReference type="Proteomes" id="UP001623348"/>
    </source>
</evidence>
<comment type="caution">
    <text evidence="6">The sequence shown here is derived from an EMBL/GenBank/DDBJ whole genome shotgun (WGS) entry which is preliminary data.</text>
</comment>
<accession>A0ABC9XLT8</accession>
<proteinExistence type="predicted"/>
<feature type="domain" description="Succinylglutamate desuccinylase/Aspartoacylase catalytic" evidence="5">
    <location>
        <begin position="228"/>
        <end position="364"/>
    </location>
</feature>